<dbReference type="GO" id="GO:0005737">
    <property type="term" value="C:cytoplasm"/>
    <property type="evidence" value="ECO:0007669"/>
    <property type="project" value="InterPro"/>
</dbReference>
<dbReference type="OrthoDB" id="14167at2759"/>
<feature type="compositionally biased region" description="Polar residues" evidence="1">
    <location>
        <begin position="311"/>
        <end position="340"/>
    </location>
</feature>
<dbReference type="Pfam" id="PF03114">
    <property type="entry name" value="BAR"/>
    <property type="match status" value="1"/>
</dbReference>
<evidence type="ECO:0000313" key="3">
    <source>
        <dbReference type="EMBL" id="KKK13416.1"/>
    </source>
</evidence>
<feature type="compositionally biased region" description="Polar residues" evidence="1">
    <location>
        <begin position="372"/>
        <end position="394"/>
    </location>
</feature>
<keyword evidence="4" id="KW-1185">Reference proteome</keyword>
<evidence type="ECO:0000256" key="1">
    <source>
        <dbReference type="SAM" id="MobiDB-lite"/>
    </source>
</evidence>
<reference evidence="3 4" key="1">
    <citation type="submission" date="2015-02" db="EMBL/GenBank/DDBJ databases">
        <title>Draft Genome Sequences of Two Closely-Related Aflatoxigenic Aspergillus Species Obtained from the Cote d'Ivoire.</title>
        <authorList>
            <person name="Moore G.G."/>
            <person name="Beltz S.B."/>
            <person name="Mack B.M."/>
        </authorList>
    </citation>
    <scope>NUCLEOTIDE SEQUENCE [LARGE SCALE GENOMIC DNA]</scope>
    <source>
        <strain evidence="3 4">SRRC1432</strain>
    </source>
</reference>
<accession>A0A0F8URE3</accession>
<sequence>MIVNKKFDRFKQWAGERMGGEVKTNVSDDFKALETEMTVRHEGIDRIHKSMTAYVKSISKRSEGDDKEKTLPIAHLGGTMITHGEDYDANSEYGRCLTMFGRAEERLARIQEAYIAQATTSWLESLERSLTQLKDYHTARKKLDSRRLAYDTSLSKMQKAKREDFRVEEELRTQKVKYEEANEEVHRRMVDIKHSEAENIMDLNAFLDAQLNYHEQCREVLLRMKNEFPTDQPSSQTSNGRRGTRSRSNTAHSFHDRYEPLHEEQTNEVRPIIRSNTHNLIETPIRGPYSQDTSPARPVLGRTPTFEGPTQLRQTQEYSSSQWPPRTNSENSVTRRNSIQARPISRVVPDRADDASFQSGSVSDRSDHGWPETQSTSGETLSRRTSMATLNSITAHKKAPPPPPPSRAKKPAPPPPMKRPMMSATQV</sequence>
<dbReference type="Gene3D" id="1.20.1270.60">
    <property type="entry name" value="Arfaptin homology (AH) domain/BAR domain"/>
    <property type="match status" value="1"/>
</dbReference>
<evidence type="ECO:0000259" key="2">
    <source>
        <dbReference type="PROSITE" id="PS51021"/>
    </source>
</evidence>
<comment type="caution">
    <text evidence="3">The sequence shown here is derived from an EMBL/GenBank/DDBJ whole genome shotgun (WGS) entry which is preliminary data.</text>
</comment>
<feature type="region of interest" description="Disordered" evidence="1">
    <location>
        <begin position="225"/>
        <end position="427"/>
    </location>
</feature>
<proteinExistence type="predicted"/>
<dbReference type="InterPro" id="IPR027267">
    <property type="entry name" value="AH/BAR_dom_sf"/>
</dbReference>
<feature type="compositionally biased region" description="Pro residues" evidence="1">
    <location>
        <begin position="400"/>
        <end position="418"/>
    </location>
</feature>
<dbReference type="PROSITE" id="PS51021">
    <property type="entry name" value="BAR"/>
    <property type="match status" value="1"/>
</dbReference>
<feature type="compositionally biased region" description="Basic and acidic residues" evidence="1">
    <location>
        <begin position="253"/>
        <end position="267"/>
    </location>
</feature>
<name>A0A0F8URE3_9EURO</name>
<gene>
    <name evidence="3" type="ORF">AOCH_002097</name>
</gene>
<dbReference type="AlphaFoldDB" id="A0A0F8URE3"/>
<dbReference type="InterPro" id="IPR004148">
    <property type="entry name" value="BAR_dom"/>
</dbReference>
<organism evidence="3 4">
    <name type="scientific">Aspergillus ochraceoroseus</name>
    <dbReference type="NCBI Taxonomy" id="138278"/>
    <lineage>
        <taxon>Eukaryota</taxon>
        <taxon>Fungi</taxon>
        <taxon>Dikarya</taxon>
        <taxon>Ascomycota</taxon>
        <taxon>Pezizomycotina</taxon>
        <taxon>Eurotiomycetes</taxon>
        <taxon>Eurotiomycetidae</taxon>
        <taxon>Eurotiales</taxon>
        <taxon>Aspergillaceae</taxon>
        <taxon>Aspergillus</taxon>
        <taxon>Aspergillus subgen. Nidulantes</taxon>
    </lineage>
</organism>
<feature type="domain" description="BAR" evidence="2">
    <location>
        <begin position="15"/>
        <end position="237"/>
    </location>
</feature>
<dbReference type="Proteomes" id="UP000034947">
    <property type="component" value="Unassembled WGS sequence"/>
</dbReference>
<dbReference type="SMART" id="SM00721">
    <property type="entry name" value="BAR"/>
    <property type="match status" value="1"/>
</dbReference>
<feature type="compositionally biased region" description="Low complexity" evidence="1">
    <location>
        <begin position="234"/>
        <end position="250"/>
    </location>
</feature>
<dbReference type="SUPFAM" id="SSF103657">
    <property type="entry name" value="BAR/IMD domain-like"/>
    <property type="match status" value="1"/>
</dbReference>
<protein>
    <recommendedName>
        <fullName evidence="2">BAR domain-containing protein</fullName>
    </recommendedName>
</protein>
<dbReference type="EMBL" id="JYKN01003226">
    <property type="protein sequence ID" value="KKK13416.1"/>
    <property type="molecule type" value="Genomic_DNA"/>
</dbReference>
<evidence type="ECO:0000313" key="4">
    <source>
        <dbReference type="Proteomes" id="UP000034947"/>
    </source>
</evidence>
<dbReference type="CDD" id="cd07593">
    <property type="entry name" value="BAR_MUG137_fungi"/>
    <property type="match status" value="1"/>
</dbReference>
<dbReference type="VEuPathDB" id="FungiDB:P175DRAFT_0497834"/>